<protein>
    <submittedName>
        <fullName evidence="12">Phosphomannomutase</fullName>
    </submittedName>
</protein>
<reference evidence="12 13" key="1">
    <citation type="submission" date="2019-06" db="EMBL/GenBank/DDBJ databases">
        <title>Sequencing the genomes of 1000 actinobacteria strains.</title>
        <authorList>
            <person name="Klenk H.-P."/>
        </authorList>
    </citation>
    <scope>NUCLEOTIDE SEQUENCE [LARGE SCALE GENOMIC DNA]</scope>
    <source>
        <strain evidence="12 13">DSM 43866</strain>
    </source>
</reference>
<dbReference type="AlphaFoldDB" id="A0A561WPN6"/>
<dbReference type="Gene3D" id="3.30.310.50">
    <property type="entry name" value="Alpha-D-phosphohexomutase, C-terminal domain"/>
    <property type="match status" value="1"/>
</dbReference>
<organism evidence="12 13">
    <name type="scientific">Actinoplanes teichomyceticus</name>
    <dbReference type="NCBI Taxonomy" id="1867"/>
    <lineage>
        <taxon>Bacteria</taxon>
        <taxon>Bacillati</taxon>
        <taxon>Actinomycetota</taxon>
        <taxon>Actinomycetes</taxon>
        <taxon>Micromonosporales</taxon>
        <taxon>Micromonosporaceae</taxon>
        <taxon>Actinoplanes</taxon>
    </lineage>
</organism>
<keyword evidence="13" id="KW-1185">Reference proteome</keyword>
<feature type="domain" description="Alpha-D-phosphohexomutase alpha/beta/alpha" evidence="10">
    <location>
        <begin position="217"/>
        <end position="315"/>
    </location>
</feature>
<dbReference type="GO" id="GO:0005975">
    <property type="term" value="P:carbohydrate metabolic process"/>
    <property type="evidence" value="ECO:0007669"/>
    <property type="project" value="InterPro"/>
</dbReference>
<evidence type="ECO:0000313" key="13">
    <source>
        <dbReference type="Proteomes" id="UP000320239"/>
    </source>
</evidence>
<evidence type="ECO:0000256" key="6">
    <source>
        <dbReference type="ARBA" id="ARBA00023235"/>
    </source>
</evidence>
<dbReference type="Pfam" id="PF02880">
    <property type="entry name" value="PGM_PMM_III"/>
    <property type="match status" value="1"/>
</dbReference>
<dbReference type="Pfam" id="PF02878">
    <property type="entry name" value="PGM_PMM_I"/>
    <property type="match status" value="1"/>
</dbReference>
<evidence type="ECO:0000256" key="5">
    <source>
        <dbReference type="ARBA" id="ARBA00022842"/>
    </source>
</evidence>
<dbReference type="Pfam" id="PF02879">
    <property type="entry name" value="PGM_PMM_II"/>
    <property type="match status" value="1"/>
</dbReference>
<dbReference type="Gene3D" id="3.40.120.10">
    <property type="entry name" value="Alpha-D-Glucose-1,6-Bisphosphate, subunit A, domain 3"/>
    <property type="match status" value="3"/>
</dbReference>
<dbReference type="EMBL" id="VIWY01000001">
    <property type="protein sequence ID" value="TWG25815.1"/>
    <property type="molecule type" value="Genomic_DNA"/>
</dbReference>
<evidence type="ECO:0000313" key="12">
    <source>
        <dbReference type="EMBL" id="TWG25815.1"/>
    </source>
</evidence>
<dbReference type="CDD" id="cd05799">
    <property type="entry name" value="PGM2"/>
    <property type="match status" value="1"/>
</dbReference>
<dbReference type="PANTHER" id="PTHR45745:SF1">
    <property type="entry name" value="PHOSPHOGLUCOMUTASE 2B-RELATED"/>
    <property type="match status" value="1"/>
</dbReference>
<gene>
    <name evidence="12" type="ORF">FHX34_101787</name>
</gene>
<name>A0A561WPN6_ACTTI</name>
<evidence type="ECO:0000259" key="8">
    <source>
        <dbReference type="Pfam" id="PF00408"/>
    </source>
</evidence>
<dbReference type="PANTHER" id="PTHR45745">
    <property type="entry name" value="PHOSPHOMANNOMUTASE 45A"/>
    <property type="match status" value="1"/>
</dbReference>
<feature type="domain" description="Alpha-D-phosphohexomutase C-terminal" evidence="8">
    <location>
        <begin position="478"/>
        <end position="529"/>
    </location>
</feature>
<dbReference type="InterPro" id="IPR005843">
    <property type="entry name" value="A-D-PHexomutase_C"/>
</dbReference>
<feature type="domain" description="Alpha-D-phosphohexomutase alpha/beta/alpha" evidence="9">
    <location>
        <begin position="52"/>
        <end position="192"/>
    </location>
</feature>
<dbReference type="PROSITE" id="PS00710">
    <property type="entry name" value="PGM_PMM"/>
    <property type="match status" value="1"/>
</dbReference>
<dbReference type="Proteomes" id="UP000320239">
    <property type="component" value="Unassembled WGS sequence"/>
</dbReference>
<evidence type="ECO:0000259" key="10">
    <source>
        <dbReference type="Pfam" id="PF02879"/>
    </source>
</evidence>
<dbReference type="InterPro" id="IPR005846">
    <property type="entry name" value="A-D-PHexomutase_a/b/a-III"/>
</dbReference>
<dbReference type="InterPro" id="IPR005844">
    <property type="entry name" value="A-D-PHexomutase_a/b/a-I"/>
</dbReference>
<dbReference type="InterPro" id="IPR036900">
    <property type="entry name" value="A-D-PHexomutase_C_sf"/>
</dbReference>
<dbReference type="SUPFAM" id="SSF55957">
    <property type="entry name" value="Phosphoglucomutase, C-terminal domain"/>
    <property type="match status" value="1"/>
</dbReference>
<dbReference type="InterPro" id="IPR005845">
    <property type="entry name" value="A-D-PHexomutase_a/b/a-II"/>
</dbReference>
<dbReference type="SUPFAM" id="SSF53738">
    <property type="entry name" value="Phosphoglucomutase, first 3 domains"/>
    <property type="match status" value="3"/>
</dbReference>
<dbReference type="InterPro" id="IPR016066">
    <property type="entry name" value="A-D-PHexomutase_CS"/>
</dbReference>
<evidence type="ECO:0000256" key="3">
    <source>
        <dbReference type="ARBA" id="ARBA00022553"/>
    </source>
</evidence>
<comment type="similarity">
    <text evidence="2 7">Belongs to the phosphohexose mutase family.</text>
</comment>
<keyword evidence="4 7" id="KW-0479">Metal-binding</keyword>
<keyword evidence="6" id="KW-0413">Isomerase</keyword>
<dbReference type="Pfam" id="PF00408">
    <property type="entry name" value="PGM_PMM_IV"/>
    <property type="match status" value="1"/>
</dbReference>
<proteinExistence type="inferred from homology"/>
<keyword evidence="3" id="KW-0597">Phosphoprotein</keyword>
<dbReference type="GO" id="GO:0000287">
    <property type="term" value="F:magnesium ion binding"/>
    <property type="evidence" value="ECO:0007669"/>
    <property type="project" value="InterPro"/>
</dbReference>
<dbReference type="GO" id="GO:0006166">
    <property type="term" value="P:purine ribonucleoside salvage"/>
    <property type="evidence" value="ECO:0007669"/>
    <property type="project" value="TreeGrafter"/>
</dbReference>
<evidence type="ECO:0000256" key="1">
    <source>
        <dbReference type="ARBA" id="ARBA00001946"/>
    </source>
</evidence>
<evidence type="ECO:0000256" key="2">
    <source>
        <dbReference type="ARBA" id="ARBA00010231"/>
    </source>
</evidence>
<evidence type="ECO:0000256" key="7">
    <source>
        <dbReference type="RuleBase" id="RU004326"/>
    </source>
</evidence>
<dbReference type="InterPro" id="IPR005841">
    <property type="entry name" value="Alpha-D-phosphohexomutase_SF"/>
</dbReference>
<keyword evidence="5 7" id="KW-0460">Magnesium</keyword>
<dbReference type="GO" id="GO:0008973">
    <property type="term" value="F:phosphopentomutase activity"/>
    <property type="evidence" value="ECO:0007669"/>
    <property type="project" value="TreeGrafter"/>
</dbReference>
<sequence length="550" mass="56441">MAPEVDIELRATAEAWLADDPDPAAQSELRELIDGLPATAAELRDRFAGPLTFGTAGLRGRLRAGPNGMNLAVVTRAAAGLVAWLAEQGGEGPLVIGYDARHGSREFAEQTARVATGAGREALLMPSVLPTPVLAYAVRALDAVAGVMVTASHNPPQDNGYKVYLGGRLGGPAGDGAQIVPPADTGIEAAIRAVGSVTSVPLGEAGRVLGEEIVSSYVDRAAAVPAAGGPRDLVVAYTPLHGVGGGTLTAAFAAAGFATPAVVADQAEPDPEFPTVAFPNPEEPGAMDHLLALAGHIGADLAIANDPDADRCAVAIPGPDGGWRPLRGDELGVLLADHLIRRGTPGTYATTIVSSTLLGRLCAARGVPYAETLTGFKWIVRAAEDLAFGYEEALGYCVAPAMVRDKDGITAALTVAELAAALKAEGRTLADRLDELSVEFGVHATDQLSVRVDDLAEIGLAMGRARSNPPATLLGMPVTEVADRLPENDVLTFRTGNARVVIRPSGTEPKLKAYLEVVEPVAGGDLAAARTRAAAALTALRAEIAAVLGV</sequence>
<evidence type="ECO:0000259" key="9">
    <source>
        <dbReference type="Pfam" id="PF02878"/>
    </source>
</evidence>
<evidence type="ECO:0000259" key="11">
    <source>
        <dbReference type="Pfam" id="PF02880"/>
    </source>
</evidence>
<feature type="domain" description="Alpha-D-phosphohexomutase alpha/beta/alpha" evidence="11">
    <location>
        <begin position="328"/>
        <end position="436"/>
    </location>
</feature>
<dbReference type="RefSeq" id="WP_122981279.1">
    <property type="nucleotide sequence ID" value="NZ_BOMX01000015.1"/>
</dbReference>
<dbReference type="OrthoDB" id="9806956at2"/>
<comment type="caution">
    <text evidence="12">The sequence shown here is derived from an EMBL/GenBank/DDBJ whole genome shotgun (WGS) entry which is preliminary data.</text>
</comment>
<accession>A0A561WPN6</accession>
<dbReference type="InterPro" id="IPR016055">
    <property type="entry name" value="A-D-PHexomutase_a/b/a-I/II/III"/>
</dbReference>
<comment type="cofactor">
    <cofactor evidence="1">
        <name>Mg(2+)</name>
        <dbReference type="ChEBI" id="CHEBI:18420"/>
    </cofactor>
</comment>
<dbReference type="PRINTS" id="PR00509">
    <property type="entry name" value="PGMPMM"/>
</dbReference>
<evidence type="ECO:0000256" key="4">
    <source>
        <dbReference type="ARBA" id="ARBA00022723"/>
    </source>
</evidence>